<dbReference type="InterPro" id="IPR005599">
    <property type="entry name" value="GPI_mannosylTrfase"/>
</dbReference>
<dbReference type="AlphaFoldDB" id="A0A1I7X184"/>
<keyword evidence="5" id="KW-0256">Endoplasmic reticulum</keyword>
<evidence type="ECO:0000313" key="9">
    <source>
        <dbReference type="Proteomes" id="UP000095283"/>
    </source>
</evidence>
<name>A0A1I7X184_HETBA</name>
<feature type="transmembrane region" description="Helical" evidence="8">
    <location>
        <begin position="124"/>
        <end position="141"/>
    </location>
</feature>
<keyword evidence="6 8" id="KW-1133">Transmembrane helix</keyword>
<evidence type="ECO:0000313" key="10">
    <source>
        <dbReference type="WBParaSite" id="Hba_11326"/>
    </source>
</evidence>
<evidence type="ECO:0000256" key="2">
    <source>
        <dbReference type="ARBA" id="ARBA00022676"/>
    </source>
</evidence>
<proteinExistence type="predicted"/>
<organism evidence="9 10">
    <name type="scientific">Heterorhabditis bacteriophora</name>
    <name type="common">Entomopathogenic nematode worm</name>
    <dbReference type="NCBI Taxonomy" id="37862"/>
    <lineage>
        <taxon>Eukaryota</taxon>
        <taxon>Metazoa</taxon>
        <taxon>Ecdysozoa</taxon>
        <taxon>Nematoda</taxon>
        <taxon>Chromadorea</taxon>
        <taxon>Rhabditida</taxon>
        <taxon>Rhabditina</taxon>
        <taxon>Rhabditomorpha</taxon>
        <taxon>Strongyloidea</taxon>
        <taxon>Heterorhabditidae</taxon>
        <taxon>Heterorhabditis</taxon>
    </lineage>
</organism>
<evidence type="ECO:0000256" key="8">
    <source>
        <dbReference type="SAM" id="Phobius"/>
    </source>
</evidence>
<dbReference type="WBParaSite" id="Hba_11326">
    <property type="protein sequence ID" value="Hba_11326"/>
    <property type="gene ID" value="Hba_11326"/>
</dbReference>
<evidence type="ECO:0000256" key="6">
    <source>
        <dbReference type="ARBA" id="ARBA00022989"/>
    </source>
</evidence>
<feature type="transmembrane region" description="Helical" evidence="8">
    <location>
        <begin position="12"/>
        <end position="34"/>
    </location>
</feature>
<keyword evidence="3" id="KW-0808">Transferase</keyword>
<keyword evidence="7 8" id="KW-0472">Membrane</keyword>
<accession>A0A1I7X184</accession>
<keyword evidence="2" id="KW-0328">Glycosyltransferase</keyword>
<dbReference type="Proteomes" id="UP000095283">
    <property type="component" value="Unplaced"/>
</dbReference>
<dbReference type="GO" id="GO:0016757">
    <property type="term" value="F:glycosyltransferase activity"/>
    <property type="evidence" value="ECO:0007669"/>
    <property type="project" value="UniProtKB-KW"/>
</dbReference>
<sequence>MLFLRPKHTMFFYFCAISAIVVGGSLLSVDSYYYGKRVFVSSIYYLNCSCKVSSNIRSQAPLNIVLYNIFSSHGAQLYGVEPLSFYIKNIFLNWNLASLLAPLGMPSSIKTNFKSLITFFKHNYNLYLKLFLLVILNLINYRLVSRFIPSLSMLSWCVIVTFALISFSRTFSLHRNFGAHIEVYRDLFLICI</sequence>
<evidence type="ECO:0000256" key="5">
    <source>
        <dbReference type="ARBA" id="ARBA00022824"/>
    </source>
</evidence>
<protein>
    <submittedName>
        <fullName evidence="10">Mannosyltransferase</fullName>
    </submittedName>
</protein>
<dbReference type="Pfam" id="PF03901">
    <property type="entry name" value="Glyco_transf_22"/>
    <property type="match status" value="1"/>
</dbReference>
<dbReference type="GO" id="GO:0005789">
    <property type="term" value="C:endoplasmic reticulum membrane"/>
    <property type="evidence" value="ECO:0007669"/>
    <property type="project" value="UniProtKB-SubCell"/>
</dbReference>
<dbReference type="UniPathway" id="UPA00378"/>
<feature type="transmembrane region" description="Helical" evidence="8">
    <location>
        <begin position="147"/>
        <end position="167"/>
    </location>
</feature>
<evidence type="ECO:0000256" key="1">
    <source>
        <dbReference type="ARBA" id="ARBA00004477"/>
    </source>
</evidence>
<keyword evidence="4 8" id="KW-0812">Transmembrane</keyword>
<evidence type="ECO:0000256" key="7">
    <source>
        <dbReference type="ARBA" id="ARBA00023136"/>
    </source>
</evidence>
<reference evidence="10" key="1">
    <citation type="submission" date="2016-11" db="UniProtKB">
        <authorList>
            <consortium name="WormBaseParasite"/>
        </authorList>
    </citation>
    <scope>IDENTIFICATION</scope>
</reference>
<evidence type="ECO:0000256" key="3">
    <source>
        <dbReference type="ARBA" id="ARBA00022679"/>
    </source>
</evidence>
<comment type="subcellular location">
    <subcellularLocation>
        <location evidence="1">Endoplasmic reticulum membrane</location>
        <topology evidence="1">Multi-pass membrane protein</topology>
    </subcellularLocation>
</comment>
<evidence type="ECO:0000256" key="4">
    <source>
        <dbReference type="ARBA" id="ARBA00022692"/>
    </source>
</evidence>
<keyword evidence="9" id="KW-1185">Reference proteome</keyword>